<evidence type="ECO:0000313" key="1">
    <source>
        <dbReference type="EMBL" id="KAE8163250.1"/>
    </source>
</evidence>
<evidence type="ECO:0000313" key="2">
    <source>
        <dbReference type="Proteomes" id="UP000326950"/>
    </source>
</evidence>
<protein>
    <submittedName>
        <fullName evidence="1">Uncharacterized protein</fullName>
    </submittedName>
</protein>
<accession>A0A5N6UXU8</accession>
<gene>
    <name evidence="1" type="ORF">BDV40DRAFT_263181</name>
</gene>
<feature type="non-terminal residue" evidence="1">
    <location>
        <position position="50"/>
    </location>
</feature>
<dbReference type="AlphaFoldDB" id="A0A5N6UXU8"/>
<keyword evidence="2" id="KW-1185">Reference proteome</keyword>
<name>A0A5N6UXU8_ASPTM</name>
<organism evidence="1 2">
    <name type="scientific">Aspergillus tamarii</name>
    <dbReference type="NCBI Taxonomy" id="41984"/>
    <lineage>
        <taxon>Eukaryota</taxon>
        <taxon>Fungi</taxon>
        <taxon>Dikarya</taxon>
        <taxon>Ascomycota</taxon>
        <taxon>Pezizomycotina</taxon>
        <taxon>Eurotiomycetes</taxon>
        <taxon>Eurotiomycetidae</taxon>
        <taxon>Eurotiales</taxon>
        <taxon>Aspergillaceae</taxon>
        <taxon>Aspergillus</taxon>
        <taxon>Aspergillus subgen. Circumdati</taxon>
    </lineage>
</organism>
<reference evidence="1 2" key="1">
    <citation type="submission" date="2019-04" db="EMBL/GenBank/DDBJ databases">
        <title>Friends and foes A comparative genomics study of 23 Aspergillus species from section Flavi.</title>
        <authorList>
            <consortium name="DOE Joint Genome Institute"/>
            <person name="Kjaerbolling I."/>
            <person name="Vesth T."/>
            <person name="Frisvad J.C."/>
            <person name="Nybo J.L."/>
            <person name="Theobald S."/>
            <person name="Kildgaard S."/>
            <person name="Isbrandt T."/>
            <person name="Kuo A."/>
            <person name="Sato A."/>
            <person name="Lyhne E.K."/>
            <person name="Kogle M.E."/>
            <person name="Wiebenga A."/>
            <person name="Kun R.S."/>
            <person name="Lubbers R.J."/>
            <person name="Makela M.R."/>
            <person name="Barry K."/>
            <person name="Chovatia M."/>
            <person name="Clum A."/>
            <person name="Daum C."/>
            <person name="Haridas S."/>
            <person name="He G."/>
            <person name="LaButti K."/>
            <person name="Lipzen A."/>
            <person name="Mondo S."/>
            <person name="Riley R."/>
            <person name="Salamov A."/>
            <person name="Simmons B.A."/>
            <person name="Magnuson J.K."/>
            <person name="Henrissat B."/>
            <person name="Mortensen U.H."/>
            <person name="Larsen T.O."/>
            <person name="Devries R.P."/>
            <person name="Grigoriev I.V."/>
            <person name="Machida M."/>
            <person name="Baker S.E."/>
            <person name="Andersen M.R."/>
        </authorList>
    </citation>
    <scope>NUCLEOTIDE SEQUENCE [LARGE SCALE GENOMIC DNA]</scope>
    <source>
        <strain evidence="1 2">CBS 117626</strain>
    </source>
</reference>
<dbReference type="EMBL" id="ML738619">
    <property type="protein sequence ID" value="KAE8163250.1"/>
    <property type="molecule type" value="Genomic_DNA"/>
</dbReference>
<proteinExistence type="predicted"/>
<dbReference type="OrthoDB" id="4207519at2759"/>
<dbReference type="Proteomes" id="UP000326950">
    <property type="component" value="Unassembled WGS sequence"/>
</dbReference>
<sequence length="50" mass="5563">MDESRFEPTIIVAVNASGWALLSQILLAGKVHQSPWYRSVPTDQGYETSL</sequence>